<dbReference type="InterPro" id="IPR008258">
    <property type="entry name" value="Transglycosylase_SLT_dom_1"/>
</dbReference>
<feature type="chain" id="PRO_5037243684" evidence="2">
    <location>
        <begin position="21"/>
        <end position="169"/>
    </location>
</feature>
<dbReference type="Gene3D" id="1.10.530.10">
    <property type="match status" value="1"/>
</dbReference>
<feature type="signal peptide" evidence="2">
    <location>
        <begin position="1"/>
        <end position="20"/>
    </location>
</feature>
<dbReference type="Proteomes" id="UP000605848">
    <property type="component" value="Unassembled WGS sequence"/>
</dbReference>
<proteinExistence type="inferred from homology"/>
<dbReference type="Pfam" id="PF01464">
    <property type="entry name" value="SLT"/>
    <property type="match status" value="1"/>
</dbReference>
<keyword evidence="5" id="KW-1185">Reference proteome</keyword>
<reference evidence="4" key="1">
    <citation type="submission" date="2021-01" db="EMBL/GenBank/DDBJ databases">
        <title>Microvirga sp.</title>
        <authorList>
            <person name="Kim M.K."/>
        </authorList>
    </citation>
    <scope>NUCLEOTIDE SEQUENCE</scope>
    <source>
        <strain evidence="4">5420S-16</strain>
    </source>
</reference>
<comment type="similarity">
    <text evidence="1">Belongs to the virb1 family.</text>
</comment>
<name>A0A936ZKN2_9HYPH</name>
<organism evidence="4 5">
    <name type="scientific">Microvirga aerilata</name>
    <dbReference type="NCBI Taxonomy" id="670292"/>
    <lineage>
        <taxon>Bacteria</taxon>
        <taxon>Pseudomonadati</taxon>
        <taxon>Pseudomonadota</taxon>
        <taxon>Alphaproteobacteria</taxon>
        <taxon>Hyphomicrobiales</taxon>
        <taxon>Methylobacteriaceae</taxon>
        <taxon>Microvirga</taxon>
    </lineage>
</organism>
<feature type="domain" description="Transglycosylase SLT" evidence="3">
    <location>
        <begin position="30"/>
        <end position="122"/>
    </location>
</feature>
<dbReference type="SUPFAM" id="SSF53955">
    <property type="entry name" value="Lysozyme-like"/>
    <property type="match status" value="1"/>
</dbReference>
<gene>
    <name evidence="4" type="ORF">JKG68_28135</name>
</gene>
<dbReference type="AlphaFoldDB" id="A0A936ZKN2"/>
<evidence type="ECO:0000313" key="5">
    <source>
        <dbReference type="Proteomes" id="UP000605848"/>
    </source>
</evidence>
<dbReference type="RefSeq" id="WP_202065298.1">
    <property type="nucleotide sequence ID" value="NZ_JAEQMY010000112.1"/>
</dbReference>
<accession>A0A936ZKN2</accession>
<dbReference type="EMBL" id="JAEQMY010000112">
    <property type="protein sequence ID" value="MBL0407780.1"/>
    <property type="molecule type" value="Genomic_DNA"/>
</dbReference>
<keyword evidence="2" id="KW-0732">Signal</keyword>
<evidence type="ECO:0000256" key="2">
    <source>
        <dbReference type="SAM" id="SignalP"/>
    </source>
</evidence>
<evidence type="ECO:0000259" key="3">
    <source>
        <dbReference type="Pfam" id="PF01464"/>
    </source>
</evidence>
<dbReference type="CDD" id="cd00254">
    <property type="entry name" value="LT-like"/>
    <property type="match status" value="1"/>
</dbReference>
<protein>
    <submittedName>
        <fullName evidence="4">Lytic transglycosylase domain-containing protein</fullName>
    </submittedName>
</protein>
<evidence type="ECO:0000313" key="4">
    <source>
        <dbReference type="EMBL" id="MBL0407780.1"/>
    </source>
</evidence>
<evidence type="ECO:0000256" key="1">
    <source>
        <dbReference type="ARBA" id="ARBA00009387"/>
    </source>
</evidence>
<dbReference type="InterPro" id="IPR023346">
    <property type="entry name" value="Lysozyme-like_dom_sf"/>
</dbReference>
<sequence>MISRLVLGCALLGCAVPAAASDRATIHALVAQHAQANGVPEALVHRIIQRESGYNPRASNRGNLGLMQIRYGTARAMGYTGPASGLLDANTNLAYAVPYLANAYKVAEGNPDRAVLLYSGGYYYAAKRKGVLRELRTGPAEPVTTGSVSAPSSSLASLISSVFTPSETR</sequence>
<comment type="caution">
    <text evidence="4">The sequence shown here is derived from an EMBL/GenBank/DDBJ whole genome shotgun (WGS) entry which is preliminary data.</text>
</comment>